<protein>
    <submittedName>
        <fullName evidence="1">Uncharacterized protein</fullName>
    </submittedName>
</protein>
<comment type="caution">
    <text evidence="1">The sequence shown here is derived from an EMBL/GenBank/DDBJ whole genome shotgun (WGS) entry which is preliminary data.</text>
</comment>
<evidence type="ECO:0000313" key="1">
    <source>
        <dbReference type="EMBL" id="KAB8192385.1"/>
    </source>
</evidence>
<reference evidence="1 2" key="1">
    <citation type="submission" date="2019-10" db="EMBL/GenBank/DDBJ databases">
        <title>Nonomuraea sp. nov., isolated from Phyllanthus amarus.</title>
        <authorList>
            <person name="Klykleung N."/>
            <person name="Tanasupawat S."/>
        </authorList>
    </citation>
    <scope>NUCLEOTIDE SEQUENCE [LARGE SCALE GENOMIC DNA]</scope>
    <source>
        <strain evidence="1 2">PA1-10</strain>
    </source>
</reference>
<name>A0A5C4W8P5_9ACTN</name>
<evidence type="ECO:0000313" key="2">
    <source>
        <dbReference type="Proteomes" id="UP000312512"/>
    </source>
</evidence>
<dbReference type="RefSeq" id="WP_139633455.1">
    <property type="nucleotide sequence ID" value="NZ_VDLX02000010.1"/>
</dbReference>
<dbReference type="AlphaFoldDB" id="A0A5C4W8P5"/>
<sequence>MTFWVSPGRPESLTIACAVKANVTVTALTTGPSNGLTSLTPNTHRRQYHIMAKEKMISHQPMIHPMTQTENTLVTLTITPIPMVTARDSAARLSAADR</sequence>
<dbReference type="EMBL" id="VDLX02000010">
    <property type="protein sequence ID" value="KAB8192385.1"/>
    <property type="molecule type" value="Genomic_DNA"/>
</dbReference>
<proteinExistence type="predicted"/>
<accession>A0A5C4W8P5</accession>
<dbReference type="Proteomes" id="UP000312512">
    <property type="component" value="Unassembled WGS sequence"/>
</dbReference>
<keyword evidence="2" id="KW-1185">Reference proteome</keyword>
<gene>
    <name evidence="1" type="ORF">FH608_027410</name>
</gene>
<organism evidence="1 2">
    <name type="scientific">Nonomuraea phyllanthi</name>
    <dbReference type="NCBI Taxonomy" id="2219224"/>
    <lineage>
        <taxon>Bacteria</taxon>
        <taxon>Bacillati</taxon>
        <taxon>Actinomycetota</taxon>
        <taxon>Actinomycetes</taxon>
        <taxon>Streptosporangiales</taxon>
        <taxon>Streptosporangiaceae</taxon>
        <taxon>Nonomuraea</taxon>
    </lineage>
</organism>